<evidence type="ECO:0000256" key="5">
    <source>
        <dbReference type="ARBA" id="ARBA00022843"/>
    </source>
</evidence>
<dbReference type="FunFam" id="1.10.10.10:FF:000014">
    <property type="entry name" value="Cullin 1"/>
    <property type="match status" value="1"/>
</dbReference>
<evidence type="ECO:0000313" key="11">
    <source>
        <dbReference type="Proteomes" id="UP000694395"/>
    </source>
</evidence>
<dbReference type="FunFam" id="1.20.1310.10:FF:000011">
    <property type="entry name" value="Cullin 1"/>
    <property type="match status" value="1"/>
</dbReference>
<dbReference type="Ensembl" id="ENSOMYT00000119155.1">
    <property type="protein sequence ID" value="ENSOMYP00000120731.1"/>
    <property type="gene ID" value="ENSOMYG00000043065.2"/>
</dbReference>
<dbReference type="InterPro" id="IPR016158">
    <property type="entry name" value="Cullin_homology"/>
</dbReference>
<dbReference type="SMART" id="SM00884">
    <property type="entry name" value="Cullin_Nedd8"/>
    <property type="match status" value="1"/>
</dbReference>
<evidence type="ECO:0000256" key="8">
    <source>
        <dbReference type="SAM" id="MobiDB-lite"/>
    </source>
</evidence>
<dbReference type="FunFam" id="1.20.1310.10:FF:000007">
    <property type="entry name" value="Cullin 1"/>
    <property type="match status" value="1"/>
</dbReference>
<evidence type="ECO:0000256" key="3">
    <source>
        <dbReference type="ARBA" id="ARBA00022499"/>
    </source>
</evidence>
<dbReference type="UniPathway" id="UPA00143"/>
<keyword evidence="3" id="KW-1017">Isopeptide bond</keyword>
<dbReference type="InterPro" id="IPR059120">
    <property type="entry name" value="Cullin-like_AB"/>
</dbReference>
<evidence type="ECO:0000256" key="4">
    <source>
        <dbReference type="ARBA" id="ARBA00022786"/>
    </source>
</evidence>
<dbReference type="InterPro" id="IPR001373">
    <property type="entry name" value="Cullin_N"/>
</dbReference>
<reference evidence="10" key="1">
    <citation type="submission" date="2020-07" db="EMBL/GenBank/DDBJ databases">
        <title>A long reads based de novo assembly of the rainbow trout Arlee double haploid line genome.</title>
        <authorList>
            <person name="Gao G."/>
            <person name="Palti Y."/>
        </authorList>
    </citation>
    <scope>NUCLEOTIDE SEQUENCE [LARGE SCALE GENOMIC DNA]</scope>
</reference>
<dbReference type="SMART" id="SM00182">
    <property type="entry name" value="CULLIN"/>
    <property type="match status" value="1"/>
</dbReference>
<dbReference type="InterPro" id="IPR019559">
    <property type="entry name" value="Cullin_neddylation_domain"/>
</dbReference>
<dbReference type="PROSITE" id="PS01256">
    <property type="entry name" value="CULLIN_1"/>
    <property type="match status" value="1"/>
</dbReference>
<sequence>MSSNRSQNPHGLKQIGLDQIWDDLRAGIQQVYTRQSMAKARYMELYTHVYNYCTSVHQSNQARGTGPPPSKPSKKAPTPGGAQFVGLELYKRLKEFLKNYLTNLLKDGEDLMDESVLKFYTQQWEDYRFSSKVLNGICAYLNRHWVRRECDEGRKGIYEIYSLALVTWRECLFRPLNKQVTNAVLKLIEKERNGETINTRLISGVVQSYVELGLNEDDAFAKGPTLSVYKEYFETQFLADTERFYTRESTEFLQQNPVTEYMKKDPKMYVQTILDVHKKYNALVMSAFNNDAGFVAALDKACGRFINNNAVTKMVQSSSKSPELLARYCDSLLKKSSKNPEEAELEDTLNQVMVVFKYIEDKDVFQKFYAKMLAKRLVHQNSASDDAEASMISKLKQACGFEYTSKLQRMFQDIGVSKDLNEQFKKHLTNSEPLDLDFSIQVLSSGSWPFQQSCTFALPSELERSYQRFTAFYASRHSGRKLTWLYHLSKGELVTNCFKNRYTLQASTFQMAILLQYNTEDVYTVQQLTDSTQIKIDILVQVLQILLKSKLLVLEDENANVDEVEFKPDTLIKLFLGYKNKKLRVNINVPMKTEQKQEQETTHKNIEEDRKLLIQAAIVRIMKMRKVLKHQQLLAEVLNQLSSRFKPRVPVIKKCIDILIEKEYLERVDGEKDTYSYLA</sequence>
<dbReference type="Proteomes" id="UP000694395">
    <property type="component" value="Chromosome 28"/>
</dbReference>
<evidence type="ECO:0000256" key="1">
    <source>
        <dbReference type="ARBA" id="ARBA00004906"/>
    </source>
</evidence>
<dbReference type="PROSITE" id="PS50069">
    <property type="entry name" value="CULLIN_2"/>
    <property type="match status" value="1"/>
</dbReference>
<proteinExistence type="inferred from homology"/>
<comment type="similarity">
    <text evidence="2 6 7">Belongs to the cullin family.</text>
</comment>
<dbReference type="FunFam" id="1.20.1310.10:FF:000023">
    <property type="entry name" value="cullin-1"/>
    <property type="match status" value="1"/>
</dbReference>
<dbReference type="FunFam" id="3.30.230.130:FF:000003">
    <property type="entry name" value="Cullin 2"/>
    <property type="match status" value="1"/>
</dbReference>
<dbReference type="GO" id="GO:0019005">
    <property type="term" value="C:SCF ubiquitin ligase complex"/>
    <property type="evidence" value="ECO:0007669"/>
    <property type="project" value="UniProtKB-ARBA"/>
</dbReference>
<dbReference type="InterPro" id="IPR045093">
    <property type="entry name" value="Cullin"/>
</dbReference>
<dbReference type="InterPro" id="IPR016157">
    <property type="entry name" value="Cullin_CS"/>
</dbReference>
<accession>A0A8K9V8E8</accession>
<keyword evidence="11" id="KW-1185">Reference proteome</keyword>
<evidence type="ECO:0000256" key="7">
    <source>
        <dbReference type="RuleBase" id="RU003829"/>
    </source>
</evidence>
<reference evidence="10" key="3">
    <citation type="submission" date="2025-09" db="UniProtKB">
        <authorList>
            <consortium name="Ensembl"/>
        </authorList>
    </citation>
    <scope>IDENTIFICATION</scope>
</reference>
<dbReference type="GeneTree" id="ENSGT00940000154774"/>
<protein>
    <recommendedName>
        <fullName evidence="9">Cullin family profile domain-containing protein</fullName>
    </recommendedName>
</protein>
<evidence type="ECO:0000259" key="9">
    <source>
        <dbReference type="PROSITE" id="PS50069"/>
    </source>
</evidence>
<organism evidence="10 11">
    <name type="scientific">Oncorhynchus mykiss</name>
    <name type="common">Rainbow trout</name>
    <name type="synonym">Salmo gairdneri</name>
    <dbReference type="NCBI Taxonomy" id="8022"/>
    <lineage>
        <taxon>Eukaryota</taxon>
        <taxon>Metazoa</taxon>
        <taxon>Chordata</taxon>
        <taxon>Craniata</taxon>
        <taxon>Vertebrata</taxon>
        <taxon>Euteleostomi</taxon>
        <taxon>Actinopterygii</taxon>
        <taxon>Neopterygii</taxon>
        <taxon>Teleostei</taxon>
        <taxon>Protacanthopterygii</taxon>
        <taxon>Salmoniformes</taxon>
        <taxon>Salmonidae</taxon>
        <taxon>Salmoninae</taxon>
        <taxon>Oncorhynchus</taxon>
    </lineage>
</organism>
<name>A0A8K9V8E8_ONCMY</name>
<dbReference type="PANTHER" id="PTHR11932">
    <property type="entry name" value="CULLIN"/>
    <property type="match status" value="1"/>
</dbReference>
<keyword evidence="5" id="KW-0832">Ubl conjugation</keyword>
<dbReference type="Pfam" id="PF26557">
    <property type="entry name" value="Cullin_AB"/>
    <property type="match status" value="1"/>
</dbReference>
<dbReference type="InterPro" id="IPR036388">
    <property type="entry name" value="WH-like_DNA-bd_sf"/>
</dbReference>
<dbReference type="GO" id="GO:0000209">
    <property type="term" value="P:protein polyubiquitination"/>
    <property type="evidence" value="ECO:0007669"/>
    <property type="project" value="UniProtKB-ARBA"/>
</dbReference>
<comment type="pathway">
    <text evidence="1">Protein modification; protein ubiquitination.</text>
</comment>
<keyword evidence="4" id="KW-0833">Ubl conjugation pathway</keyword>
<dbReference type="GO" id="GO:0031625">
    <property type="term" value="F:ubiquitin protein ligase binding"/>
    <property type="evidence" value="ECO:0007669"/>
    <property type="project" value="InterPro"/>
</dbReference>
<dbReference type="SUPFAM" id="SSF74788">
    <property type="entry name" value="Cullin repeat-like"/>
    <property type="match status" value="1"/>
</dbReference>
<evidence type="ECO:0000256" key="2">
    <source>
        <dbReference type="ARBA" id="ARBA00006019"/>
    </source>
</evidence>
<dbReference type="Gene3D" id="4.10.1030.10">
    <property type="entry name" value="Ring Box Chain A, domain 5"/>
    <property type="match status" value="1"/>
</dbReference>
<dbReference type="GO" id="GO:0006511">
    <property type="term" value="P:ubiquitin-dependent protein catabolic process"/>
    <property type="evidence" value="ECO:0007669"/>
    <property type="project" value="InterPro"/>
</dbReference>
<dbReference type="InterPro" id="IPR016159">
    <property type="entry name" value="Cullin_repeat-like_dom_sf"/>
</dbReference>
<evidence type="ECO:0000256" key="6">
    <source>
        <dbReference type="PROSITE-ProRule" id="PRU00330"/>
    </source>
</evidence>
<dbReference type="AlphaFoldDB" id="A0A8K9V8E8"/>
<dbReference type="SUPFAM" id="SSF75632">
    <property type="entry name" value="Cullin homology domain"/>
    <property type="match status" value="1"/>
</dbReference>
<dbReference type="Gene3D" id="1.20.1310.10">
    <property type="entry name" value="Cullin Repeats"/>
    <property type="match status" value="3"/>
</dbReference>
<dbReference type="FunFam" id="4.10.1030.10:FF:000001">
    <property type="entry name" value="Putative Cullin-1"/>
    <property type="match status" value="1"/>
</dbReference>
<dbReference type="Gene3D" id="1.10.10.10">
    <property type="entry name" value="Winged helix-like DNA-binding domain superfamily/Winged helix DNA-binding domain"/>
    <property type="match status" value="2"/>
</dbReference>
<dbReference type="Pfam" id="PF10557">
    <property type="entry name" value="Cullin_Nedd8"/>
    <property type="match status" value="1"/>
</dbReference>
<reference evidence="10" key="2">
    <citation type="submission" date="2025-08" db="UniProtKB">
        <authorList>
            <consortium name="Ensembl"/>
        </authorList>
    </citation>
    <scope>IDENTIFICATION</scope>
</reference>
<dbReference type="InterPro" id="IPR036390">
    <property type="entry name" value="WH_DNA-bd_sf"/>
</dbReference>
<dbReference type="FunFam" id="1.10.10.10:FF:000161">
    <property type="entry name" value="Cullin 1"/>
    <property type="match status" value="1"/>
</dbReference>
<dbReference type="Pfam" id="PF00888">
    <property type="entry name" value="Cullin"/>
    <property type="match status" value="1"/>
</dbReference>
<feature type="domain" description="Cullin family profile" evidence="9">
    <location>
        <begin position="320"/>
        <end position="547"/>
    </location>
</feature>
<feature type="region of interest" description="Disordered" evidence="8">
    <location>
        <begin position="58"/>
        <end position="80"/>
    </location>
</feature>
<dbReference type="SUPFAM" id="SSF46785">
    <property type="entry name" value="Winged helix' DNA-binding domain"/>
    <property type="match status" value="1"/>
</dbReference>
<dbReference type="InterPro" id="IPR036317">
    <property type="entry name" value="Cullin_homology_sf"/>
</dbReference>
<evidence type="ECO:0000313" key="10">
    <source>
        <dbReference type="Ensembl" id="ENSOMYP00000120731.1"/>
    </source>
</evidence>